<evidence type="ECO:0000313" key="1">
    <source>
        <dbReference type="EMBL" id="TYL92052.1"/>
    </source>
</evidence>
<keyword evidence="2" id="KW-1185">Reference proteome</keyword>
<evidence type="ECO:0000313" key="2">
    <source>
        <dbReference type="Proteomes" id="UP000324758"/>
    </source>
</evidence>
<dbReference type="EMBL" id="VSSS01000041">
    <property type="protein sequence ID" value="TYL92052.1"/>
    <property type="molecule type" value="Genomic_DNA"/>
</dbReference>
<dbReference type="RefSeq" id="WP_148775125.1">
    <property type="nucleotide sequence ID" value="NZ_VSSS01000041.1"/>
</dbReference>
<gene>
    <name evidence="1" type="ORF">FXB40_26790</name>
</gene>
<reference evidence="1 2" key="1">
    <citation type="submission" date="2019-08" db="EMBL/GenBank/DDBJ databases">
        <title>Bradyrhizobium hipponensis sp. nov., a rhizobium isolated from a Lupinus angustifolius root nodule in Tunisia.</title>
        <authorList>
            <person name="Off K."/>
            <person name="Rejili M."/>
            <person name="Mars M."/>
            <person name="Brachmann A."/>
            <person name="Marin M."/>
        </authorList>
    </citation>
    <scope>NUCLEOTIDE SEQUENCE [LARGE SCALE GENOMIC DNA]</scope>
    <source>
        <strain evidence="1 2">CTAW71</strain>
    </source>
</reference>
<dbReference type="Proteomes" id="UP000324758">
    <property type="component" value="Unassembled WGS sequence"/>
</dbReference>
<protein>
    <submittedName>
        <fullName evidence="1">Uncharacterized protein</fullName>
    </submittedName>
</protein>
<organism evidence="1 2">
    <name type="scientific">Bradyrhizobium rifense</name>
    <dbReference type="NCBI Taxonomy" id="515499"/>
    <lineage>
        <taxon>Bacteria</taxon>
        <taxon>Pseudomonadati</taxon>
        <taxon>Pseudomonadota</taxon>
        <taxon>Alphaproteobacteria</taxon>
        <taxon>Hyphomicrobiales</taxon>
        <taxon>Nitrobacteraceae</taxon>
        <taxon>Bradyrhizobium</taxon>
    </lineage>
</organism>
<dbReference type="OrthoDB" id="8255353at2"/>
<accession>A0A5D3K7X8</accession>
<proteinExistence type="predicted"/>
<dbReference type="AlphaFoldDB" id="A0A5D3K7X8"/>
<sequence length="73" mass="8451">MEGEVDRELAILDREITKHRQHIKDQAILIGVLERDGHNISDQELTLKQERSELAKKITRQIALLQRTVIPAK</sequence>
<comment type="caution">
    <text evidence="1">The sequence shown here is derived from an EMBL/GenBank/DDBJ whole genome shotgun (WGS) entry which is preliminary data.</text>
</comment>
<name>A0A5D3K7X8_9BRAD</name>